<reference evidence="1" key="2">
    <citation type="submission" date="2014-03" db="EMBL/GenBank/DDBJ databases">
        <title>Candidatus Competibacter-lineage genomes retrieved from metagenomes reveal functional metabolic diversity.</title>
        <authorList>
            <person name="McIlroy S.J."/>
            <person name="Albertsen M."/>
            <person name="Andresen E.K."/>
            <person name="Saunders A.M."/>
            <person name="Kristiansen R."/>
            <person name="Stokholm-Bjerregaard M."/>
            <person name="Nielsen K.L."/>
            <person name="Nielsen P.H."/>
        </authorList>
    </citation>
    <scope>NUCLEOTIDE SEQUENCE</scope>
    <source>
        <strain evidence="1">Run_A_D11</strain>
    </source>
</reference>
<gene>
    <name evidence="1" type="ORF">BN873_270034</name>
</gene>
<accession>W6MCU8</accession>
<sequence>MSYYHYHVFFCTNLRADGSQCCQQYGAQEARDYVKQRVKELGSVIPHKIRINTAGCMDRCSEGPVLVVYPEATWYSYVDHADLDEIITEHLVAGRTVERLRI</sequence>
<dbReference type="EMBL" id="CBTJ020000033">
    <property type="protein sequence ID" value="CDI02238.1"/>
    <property type="molecule type" value="Genomic_DNA"/>
</dbReference>
<protein>
    <submittedName>
        <fullName evidence="1">Ferredoxin, 2Fe-2S</fullName>
    </submittedName>
</protein>
<dbReference type="AlphaFoldDB" id="W6MCU8"/>
<organism evidence="1 2">
    <name type="scientific">Candidatus Competibacter denitrificans Run_A_D11</name>
    <dbReference type="NCBI Taxonomy" id="1400863"/>
    <lineage>
        <taxon>Bacteria</taxon>
        <taxon>Pseudomonadati</taxon>
        <taxon>Pseudomonadota</taxon>
        <taxon>Gammaproteobacteria</taxon>
        <taxon>Candidatus Competibacteraceae</taxon>
        <taxon>Candidatus Competibacter</taxon>
    </lineage>
</organism>
<dbReference type="CDD" id="cd02980">
    <property type="entry name" value="TRX_Fd_family"/>
    <property type="match status" value="1"/>
</dbReference>
<proteinExistence type="predicted"/>
<keyword evidence="2" id="KW-1185">Reference proteome</keyword>
<dbReference type="Proteomes" id="UP000035760">
    <property type="component" value="Unassembled WGS sequence"/>
</dbReference>
<reference evidence="1" key="1">
    <citation type="submission" date="2013-07" db="EMBL/GenBank/DDBJ databases">
        <authorList>
            <person name="McIlroy S."/>
        </authorList>
    </citation>
    <scope>NUCLEOTIDE SEQUENCE [LARGE SCALE GENOMIC DNA]</scope>
    <source>
        <strain evidence="1">Run_A_D11</strain>
    </source>
</reference>
<dbReference type="SUPFAM" id="SSF52833">
    <property type="entry name" value="Thioredoxin-like"/>
    <property type="match status" value="1"/>
</dbReference>
<dbReference type="InterPro" id="IPR036249">
    <property type="entry name" value="Thioredoxin-like_sf"/>
</dbReference>
<dbReference type="STRING" id="1400863.BN873_270034"/>
<evidence type="ECO:0000313" key="2">
    <source>
        <dbReference type="Proteomes" id="UP000035760"/>
    </source>
</evidence>
<comment type="caution">
    <text evidence="1">The sequence shown here is derived from an EMBL/GenBank/DDBJ whole genome shotgun (WGS) entry which is preliminary data.</text>
</comment>
<evidence type="ECO:0000313" key="1">
    <source>
        <dbReference type="EMBL" id="CDI02238.1"/>
    </source>
</evidence>
<name>W6MCU8_9GAMM</name>
<dbReference type="OrthoDB" id="9800597at2"/>
<dbReference type="RefSeq" id="WP_048672196.1">
    <property type="nucleotide sequence ID" value="NZ_CBTJ020000033.1"/>
</dbReference>
<dbReference type="Gene3D" id="3.40.30.10">
    <property type="entry name" value="Glutaredoxin"/>
    <property type="match status" value="1"/>
</dbReference>